<reference evidence="3" key="2">
    <citation type="submission" date="2020-09" db="EMBL/GenBank/DDBJ databases">
        <authorList>
            <person name="Sun Q."/>
            <person name="Kim S."/>
        </authorList>
    </citation>
    <scope>NUCLEOTIDE SEQUENCE</scope>
    <source>
        <strain evidence="3">KCTC 42651</strain>
    </source>
</reference>
<dbReference type="EMBL" id="BMZS01000004">
    <property type="protein sequence ID" value="GHD49227.1"/>
    <property type="molecule type" value="Genomic_DNA"/>
</dbReference>
<reference evidence="3" key="1">
    <citation type="journal article" date="2014" name="Int. J. Syst. Evol. Microbiol.">
        <title>Complete genome sequence of Corynebacterium casei LMG S-19264T (=DSM 44701T), isolated from a smear-ripened cheese.</title>
        <authorList>
            <consortium name="US DOE Joint Genome Institute (JGI-PGF)"/>
            <person name="Walter F."/>
            <person name="Albersmeier A."/>
            <person name="Kalinowski J."/>
            <person name="Ruckert C."/>
        </authorList>
    </citation>
    <scope>NUCLEOTIDE SEQUENCE</scope>
    <source>
        <strain evidence="3">KCTC 42651</strain>
    </source>
</reference>
<sequence length="111" mass="10715">MMKSLVTLSRALVIVAALAVVPAAAKAQSSGFSGSSAASSFDAYRALAITAGVIGGAVVATIVTDGLILPVLAAGGRGGISGVADQLISTGGTVFGAVAGGLYADDWYGKQ</sequence>
<keyword evidence="1" id="KW-0472">Membrane</keyword>
<keyword evidence="4" id="KW-1185">Reference proteome</keyword>
<keyword evidence="1" id="KW-0812">Transmembrane</keyword>
<proteinExistence type="predicted"/>
<comment type="caution">
    <text evidence="3">The sequence shown here is derived from an EMBL/GenBank/DDBJ whole genome shotgun (WGS) entry which is preliminary data.</text>
</comment>
<evidence type="ECO:0000256" key="1">
    <source>
        <dbReference type="SAM" id="Phobius"/>
    </source>
</evidence>
<evidence type="ECO:0000313" key="4">
    <source>
        <dbReference type="Proteomes" id="UP000630353"/>
    </source>
</evidence>
<dbReference type="Proteomes" id="UP000630353">
    <property type="component" value="Unassembled WGS sequence"/>
</dbReference>
<organism evidence="3 4">
    <name type="scientific">Thalassobaculum fulvum</name>
    <dbReference type="NCBI Taxonomy" id="1633335"/>
    <lineage>
        <taxon>Bacteria</taxon>
        <taxon>Pseudomonadati</taxon>
        <taxon>Pseudomonadota</taxon>
        <taxon>Alphaproteobacteria</taxon>
        <taxon>Rhodospirillales</taxon>
        <taxon>Thalassobaculaceae</taxon>
        <taxon>Thalassobaculum</taxon>
    </lineage>
</organism>
<name>A0A918XSB8_9PROT</name>
<feature type="signal peptide" evidence="2">
    <location>
        <begin position="1"/>
        <end position="27"/>
    </location>
</feature>
<dbReference type="AlphaFoldDB" id="A0A918XSB8"/>
<keyword evidence="1" id="KW-1133">Transmembrane helix</keyword>
<feature type="transmembrane region" description="Helical" evidence="1">
    <location>
        <begin position="43"/>
        <end position="63"/>
    </location>
</feature>
<protein>
    <submittedName>
        <fullName evidence="3">Uncharacterized protein</fullName>
    </submittedName>
</protein>
<keyword evidence="2" id="KW-0732">Signal</keyword>
<evidence type="ECO:0000313" key="3">
    <source>
        <dbReference type="EMBL" id="GHD49227.1"/>
    </source>
</evidence>
<feature type="chain" id="PRO_5037056612" evidence="2">
    <location>
        <begin position="28"/>
        <end position="111"/>
    </location>
</feature>
<gene>
    <name evidence="3" type="ORF">GCM10017083_21240</name>
</gene>
<accession>A0A918XSB8</accession>
<dbReference type="RefSeq" id="WP_189989166.1">
    <property type="nucleotide sequence ID" value="NZ_BMZS01000004.1"/>
</dbReference>
<evidence type="ECO:0000256" key="2">
    <source>
        <dbReference type="SAM" id="SignalP"/>
    </source>
</evidence>